<name>A0A166Z842_9GAMM</name>
<dbReference type="Proteomes" id="UP000076587">
    <property type="component" value="Unassembled WGS sequence"/>
</dbReference>
<protein>
    <submittedName>
        <fullName evidence="1">Uncharacterized protein</fullName>
    </submittedName>
</protein>
<dbReference type="AlphaFoldDB" id="A0A166Z842"/>
<dbReference type="PATRIC" id="fig|1365253.3.peg.4351"/>
<sequence>MGCEWLTPVKDIIVAFCAIGAASIAYKGLNTWQKELKGKSEYQLAKDVLKSVYKVQEAFKHVRHPAIMGYEYPSDMINNTGHLKDDSRYEGTAHVYTERWKKMDEAFAELEALHLDALVEWGNEHQDKIIELRKLRGELLAAIQDYLHRFKNPHEENWKNTDERKEEISVMYYSGGEHDKFTPKIEAAVSVFDDWLRPYISRDK</sequence>
<dbReference type="RefSeq" id="WP_063378696.1">
    <property type="nucleotide sequence ID" value="NZ_AUXT01000199.1"/>
</dbReference>
<reference evidence="1 2" key="1">
    <citation type="submission" date="2013-07" db="EMBL/GenBank/DDBJ databases">
        <title>Comparative Genomic and Metabolomic Analysis of Twelve Strains of Pseudoalteromonas luteoviolacea.</title>
        <authorList>
            <person name="Vynne N.G."/>
            <person name="Mansson M."/>
            <person name="Gram L."/>
        </authorList>
    </citation>
    <scope>NUCLEOTIDE SEQUENCE [LARGE SCALE GENOMIC DNA]</scope>
    <source>
        <strain evidence="1 2">NCIMB 1942</strain>
    </source>
</reference>
<gene>
    <name evidence="1" type="ORF">N482_17985</name>
</gene>
<proteinExistence type="predicted"/>
<evidence type="ECO:0000313" key="2">
    <source>
        <dbReference type="Proteomes" id="UP000076587"/>
    </source>
</evidence>
<dbReference type="OrthoDB" id="6119095at2"/>
<dbReference type="EMBL" id="AUXT01000199">
    <property type="protein sequence ID" value="KZN44037.1"/>
    <property type="molecule type" value="Genomic_DNA"/>
</dbReference>
<organism evidence="1 2">
    <name type="scientific">Pseudoalteromonas luteoviolacea NCIMB 1942</name>
    <dbReference type="NCBI Taxonomy" id="1365253"/>
    <lineage>
        <taxon>Bacteria</taxon>
        <taxon>Pseudomonadati</taxon>
        <taxon>Pseudomonadota</taxon>
        <taxon>Gammaproteobacteria</taxon>
        <taxon>Alteromonadales</taxon>
        <taxon>Pseudoalteromonadaceae</taxon>
        <taxon>Pseudoalteromonas</taxon>
    </lineage>
</organism>
<accession>A0A166Z842</accession>
<comment type="caution">
    <text evidence="1">The sequence shown here is derived from an EMBL/GenBank/DDBJ whole genome shotgun (WGS) entry which is preliminary data.</text>
</comment>
<evidence type="ECO:0000313" key="1">
    <source>
        <dbReference type="EMBL" id="KZN44037.1"/>
    </source>
</evidence>